<keyword evidence="1" id="KW-0805">Transcription regulation</keyword>
<dbReference type="GeneID" id="25367830"/>
<proteinExistence type="predicted"/>
<evidence type="ECO:0000256" key="1">
    <source>
        <dbReference type="ARBA" id="ARBA00023015"/>
    </source>
</evidence>
<dbReference type="GO" id="GO:0003700">
    <property type="term" value="F:DNA-binding transcription factor activity"/>
    <property type="evidence" value="ECO:0007669"/>
    <property type="project" value="TreeGrafter"/>
</dbReference>
<keyword evidence="4" id="KW-0804">Transcription</keyword>
<evidence type="ECO:0000313" key="9">
    <source>
        <dbReference type="Proteomes" id="UP000030641"/>
    </source>
</evidence>
<protein>
    <recommendedName>
        <fullName evidence="7">BHLH domain-containing protein</fullName>
    </recommendedName>
</protein>
<evidence type="ECO:0000256" key="6">
    <source>
        <dbReference type="SAM" id="MobiDB-lite"/>
    </source>
</evidence>
<reference evidence="8 9" key="1">
    <citation type="journal article" date="2014" name="BMC Genomics">
        <title>Genome sequencing of four Aureobasidium pullulans varieties: biotechnological potential, stress tolerance, and description of new species.</title>
        <authorList>
            <person name="Gostin Ar C."/>
            <person name="Ohm R.A."/>
            <person name="Kogej T."/>
            <person name="Sonjak S."/>
            <person name="Turk M."/>
            <person name="Zajc J."/>
            <person name="Zalar P."/>
            <person name="Grube M."/>
            <person name="Sun H."/>
            <person name="Han J."/>
            <person name="Sharma A."/>
            <person name="Chiniquy J."/>
            <person name="Ngan C.Y."/>
            <person name="Lipzen A."/>
            <person name="Barry K."/>
            <person name="Grigoriev I.V."/>
            <person name="Gunde-Cimerman N."/>
        </authorList>
    </citation>
    <scope>NUCLEOTIDE SEQUENCE [LARGE SCALE GENOMIC DNA]</scope>
    <source>
        <strain evidence="8 9">EXF-2481</strain>
    </source>
</reference>
<dbReference type="AlphaFoldDB" id="A0A074YUE7"/>
<dbReference type="RefSeq" id="XP_013338958.1">
    <property type="nucleotide sequence ID" value="XM_013483504.1"/>
</dbReference>
<dbReference type="PANTHER" id="PTHR10328">
    <property type="entry name" value="PROTEIN MAX MYC-ASSOCIATED FACTOR X"/>
    <property type="match status" value="1"/>
</dbReference>
<dbReference type="EMBL" id="KL584790">
    <property type="protein sequence ID" value="KEQ90461.1"/>
    <property type="molecule type" value="Genomic_DNA"/>
</dbReference>
<organism evidence="8 9">
    <name type="scientific">Aureobasidium subglaciale (strain EXF-2481)</name>
    <name type="common">Aureobasidium pullulans var. subglaciale</name>
    <dbReference type="NCBI Taxonomy" id="1043005"/>
    <lineage>
        <taxon>Eukaryota</taxon>
        <taxon>Fungi</taxon>
        <taxon>Dikarya</taxon>
        <taxon>Ascomycota</taxon>
        <taxon>Pezizomycotina</taxon>
        <taxon>Dothideomycetes</taxon>
        <taxon>Dothideomycetidae</taxon>
        <taxon>Dothideales</taxon>
        <taxon>Saccotheciaceae</taxon>
        <taxon>Aureobasidium</taxon>
    </lineage>
</organism>
<dbReference type="Pfam" id="PF00010">
    <property type="entry name" value="HLH"/>
    <property type="match status" value="1"/>
</dbReference>
<evidence type="ECO:0000256" key="2">
    <source>
        <dbReference type="ARBA" id="ARBA00023125"/>
    </source>
</evidence>
<dbReference type="GO" id="GO:0045944">
    <property type="term" value="P:positive regulation of transcription by RNA polymerase II"/>
    <property type="evidence" value="ECO:0007669"/>
    <property type="project" value="TreeGrafter"/>
</dbReference>
<keyword evidence="9" id="KW-1185">Reference proteome</keyword>
<dbReference type="HOGENOM" id="CLU_086079_0_0_1"/>
<dbReference type="SMART" id="SM00353">
    <property type="entry name" value="HLH"/>
    <property type="match status" value="1"/>
</dbReference>
<accession>A0A074YUE7</accession>
<dbReference type="Proteomes" id="UP000030641">
    <property type="component" value="Unassembled WGS sequence"/>
</dbReference>
<keyword evidence="2" id="KW-0238">DNA-binding</keyword>
<evidence type="ECO:0000256" key="5">
    <source>
        <dbReference type="ARBA" id="ARBA00023242"/>
    </source>
</evidence>
<sequence>MSVDAGINSMTGYCDIDSLLAAAYNNTCTTQTRRFQFFASQHLTPSQLSTQPLPFHELASPEVDDSPEFMEETSEPANRANKGRRRGRTTHMGVEQRYRDNIVSAFQKLASTIPYIQTTQPARVGQIPKPSKAEILLSASEYIRQLEREIEQLRLTLICNGSPMSEYAME</sequence>
<dbReference type="SUPFAM" id="SSF47459">
    <property type="entry name" value="HLH, helix-loop-helix DNA-binding domain"/>
    <property type="match status" value="1"/>
</dbReference>
<dbReference type="STRING" id="1043005.A0A074YUE7"/>
<dbReference type="InParanoid" id="A0A074YUE7"/>
<dbReference type="GO" id="GO:0046983">
    <property type="term" value="F:protein dimerization activity"/>
    <property type="evidence" value="ECO:0007669"/>
    <property type="project" value="InterPro"/>
</dbReference>
<dbReference type="PROSITE" id="PS50888">
    <property type="entry name" value="BHLH"/>
    <property type="match status" value="1"/>
</dbReference>
<keyword evidence="3" id="KW-0010">Activator</keyword>
<dbReference type="OrthoDB" id="2133190at2759"/>
<dbReference type="GO" id="GO:0003677">
    <property type="term" value="F:DNA binding"/>
    <property type="evidence" value="ECO:0007669"/>
    <property type="project" value="UniProtKB-KW"/>
</dbReference>
<evidence type="ECO:0000256" key="3">
    <source>
        <dbReference type="ARBA" id="ARBA00023159"/>
    </source>
</evidence>
<dbReference type="GO" id="GO:0090575">
    <property type="term" value="C:RNA polymerase II transcription regulator complex"/>
    <property type="evidence" value="ECO:0007669"/>
    <property type="project" value="TreeGrafter"/>
</dbReference>
<feature type="domain" description="BHLH" evidence="7">
    <location>
        <begin position="86"/>
        <end position="146"/>
    </location>
</feature>
<gene>
    <name evidence="8" type="ORF">AUEXF2481DRAFT_45019</name>
</gene>
<keyword evidence="5" id="KW-0539">Nucleus</keyword>
<evidence type="ECO:0000256" key="4">
    <source>
        <dbReference type="ARBA" id="ARBA00023163"/>
    </source>
</evidence>
<evidence type="ECO:0000313" key="8">
    <source>
        <dbReference type="EMBL" id="KEQ90461.1"/>
    </source>
</evidence>
<dbReference type="InterPro" id="IPR011598">
    <property type="entry name" value="bHLH_dom"/>
</dbReference>
<dbReference type="PANTHER" id="PTHR10328:SF3">
    <property type="entry name" value="PROTEIN MAX"/>
    <property type="match status" value="1"/>
</dbReference>
<feature type="region of interest" description="Disordered" evidence="6">
    <location>
        <begin position="65"/>
        <end position="88"/>
    </location>
</feature>
<dbReference type="InterPro" id="IPR036638">
    <property type="entry name" value="HLH_DNA-bd_sf"/>
</dbReference>
<name>A0A074YUE7_AURSE</name>
<dbReference type="Gene3D" id="4.10.280.10">
    <property type="entry name" value="Helix-loop-helix DNA-binding domain"/>
    <property type="match status" value="1"/>
</dbReference>
<feature type="compositionally biased region" description="Acidic residues" evidence="6">
    <location>
        <begin position="65"/>
        <end position="74"/>
    </location>
</feature>
<evidence type="ECO:0000259" key="7">
    <source>
        <dbReference type="PROSITE" id="PS50888"/>
    </source>
</evidence>